<accession>A0A078H1F8</accession>
<dbReference type="PaxDb" id="3708-A0A078H1F8"/>
<reference evidence="2 3" key="1">
    <citation type="journal article" date="2014" name="Science">
        <title>Plant genetics. Early allopolyploid evolution in the post-Neolithic Brassica napus oilseed genome.</title>
        <authorList>
            <person name="Chalhoub B."/>
            <person name="Denoeud F."/>
            <person name="Liu S."/>
            <person name="Parkin I.A."/>
            <person name="Tang H."/>
            <person name="Wang X."/>
            <person name="Chiquet J."/>
            <person name="Belcram H."/>
            <person name="Tong C."/>
            <person name="Samans B."/>
            <person name="Correa M."/>
            <person name="Da Silva C."/>
            <person name="Just J."/>
            <person name="Falentin C."/>
            <person name="Koh C.S."/>
            <person name="Le Clainche I."/>
            <person name="Bernard M."/>
            <person name="Bento P."/>
            <person name="Noel B."/>
            <person name="Labadie K."/>
            <person name="Alberti A."/>
            <person name="Charles M."/>
            <person name="Arnaud D."/>
            <person name="Guo H."/>
            <person name="Daviaud C."/>
            <person name="Alamery S."/>
            <person name="Jabbari K."/>
            <person name="Zhao M."/>
            <person name="Edger P.P."/>
            <person name="Chelaifa H."/>
            <person name="Tack D."/>
            <person name="Lassalle G."/>
            <person name="Mestiri I."/>
            <person name="Schnel N."/>
            <person name="Le Paslier M.C."/>
            <person name="Fan G."/>
            <person name="Renault V."/>
            <person name="Bayer P.E."/>
            <person name="Golicz A.A."/>
            <person name="Manoli S."/>
            <person name="Lee T.H."/>
            <person name="Thi V.H."/>
            <person name="Chalabi S."/>
            <person name="Hu Q."/>
            <person name="Fan C."/>
            <person name="Tollenaere R."/>
            <person name="Lu Y."/>
            <person name="Battail C."/>
            <person name="Shen J."/>
            <person name="Sidebottom C.H."/>
            <person name="Wang X."/>
            <person name="Canaguier A."/>
            <person name="Chauveau A."/>
            <person name="Berard A."/>
            <person name="Deniot G."/>
            <person name="Guan M."/>
            <person name="Liu Z."/>
            <person name="Sun F."/>
            <person name="Lim Y.P."/>
            <person name="Lyons E."/>
            <person name="Town C.D."/>
            <person name="Bancroft I."/>
            <person name="Wang X."/>
            <person name="Meng J."/>
            <person name="Ma J."/>
            <person name="Pires J.C."/>
            <person name="King G.J."/>
            <person name="Brunel D."/>
            <person name="Delourme R."/>
            <person name="Renard M."/>
            <person name="Aury J.M."/>
            <person name="Adams K.L."/>
            <person name="Batley J."/>
            <person name="Snowdon R.J."/>
            <person name="Tost J."/>
            <person name="Edwards D."/>
            <person name="Zhou Y."/>
            <person name="Hua W."/>
            <person name="Sharpe A.G."/>
            <person name="Paterson A.H."/>
            <person name="Guan C."/>
            <person name="Wincker P."/>
        </authorList>
    </citation>
    <scope>NUCLEOTIDE SEQUENCE [LARGE SCALE GENOMIC DNA]</scope>
    <source>
        <strain evidence="3">cv. Darmor-bzh</strain>
    </source>
</reference>
<evidence type="ECO:0000256" key="1">
    <source>
        <dbReference type="SAM" id="MobiDB-lite"/>
    </source>
</evidence>
<evidence type="ECO:0000313" key="3">
    <source>
        <dbReference type="Proteomes" id="UP000028999"/>
    </source>
</evidence>
<gene>
    <name evidence="2" type="primary">BnaC08g15640D</name>
    <name evidence="2" type="ORF">GSBRNA2T00047422001</name>
</gene>
<dbReference type="AlphaFoldDB" id="A0A078H1F8"/>
<dbReference type="EMBL" id="LK032269">
    <property type="protein sequence ID" value="CDY31269.1"/>
    <property type="molecule type" value="Genomic_DNA"/>
</dbReference>
<feature type="compositionally biased region" description="Basic residues" evidence="1">
    <location>
        <begin position="9"/>
        <end position="19"/>
    </location>
</feature>
<keyword evidence="3" id="KW-1185">Reference proteome</keyword>
<sequence length="28" mass="3339">MGHAQIQQKHQRPIHKRATTYRPKPQTT</sequence>
<feature type="region of interest" description="Disordered" evidence="1">
    <location>
        <begin position="1"/>
        <end position="28"/>
    </location>
</feature>
<dbReference type="Proteomes" id="UP000028999">
    <property type="component" value="Unassembled WGS sequence"/>
</dbReference>
<organism evidence="2 3">
    <name type="scientific">Brassica napus</name>
    <name type="common">Rape</name>
    <dbReference type="NCBI Taxonomy" id="3708"/>
    <lineage>
        <taxon>Eukaryota</taxon>
        <taxon>Viridiplantae</taxon>
        <taxon>Streptophyta</taxon>
        <taxon>Embryophyta</taxon>
        <taxon>Tracheophyta</taxon>
        <taxon>Spermatophyta</taxon>
        <taxon>Magnoliopsida</taxon>
        <taxon>eudicotyledons</taxon>
        <taxon>Gunneridae</taxon>
        <taxon>Pentapetalae</taxon>
        <taxon>rosids</taxon>
        <taxon>malvids</taxon>
        <taxon>Brassicales</taxon>
        <taxon>Brassicaceae</taxon>
        <taxon>Brassiceae</taxon>
        <taxon>Brassica</taxon>
    </lineage>
</organism>
<proteinExistence type="predicted"/>
<evidence type="ECO:0000313" key="2">
    <source>
        <dbReference type="EMBL" id="CDY31269.1"/>
    </source>
</evidence>
<name>A0A078H1F8_BRANA</name>
<protein>
    <submittedName>
        <fullName evidence="2">BnaC08g15640D protein</fullName>
    </submittedName>
</protein>
<dbReference type="Gramene" id="CDY31269">
    <property type="protein sequence ID" value="CDY31269"/>
    <property type="gene ID" value="GSBRNA2T00047422001"/>
</dbReference>